<dbReference type="EMBL" id="CP119108">
    <property type="protein sequence ID" value="WEG08336.1"/>
    <property type="molecule type" value="Genomic_DNA"/>
</dbReference>
<dbReference type="RefSeq" id="WP_275277666.1">
    <property type="nucleotide sequence ID" value="NZ_CP119108.1"/>
</dbReference>
<dbReference type="NCBIfam" id="TIGR03930">
    <property type="entry name" value="WXG100_ESAT6"/>
    <property type="match status" value="1"/>
</dbReference>
<evidence type="ECO:0000313" key="3">
    <source>
        <dbReference type="Proteomes" id="UP001214553"/>
    </source>
</evidence>
<proteinExistence type="inferred from homology"/>
<protein>
    <recommendedName>
        <fullName evidence="1">ESAT-6-like protein</fullName>
    </recommendedName>
</protein>
<evidence type="ECO:0000256" key="1">
    <source>
        <dbReference type="RuleBase" id="RU362001"/>
    </source>
</evidence>
<keyword evidence="3" id="KW-1185">Reference proteome</keyword>
<dbReference type="Gene3D" id="1.10.287.1060">
    <property type="entry name" value="ESAT-6-like"/>
    <property type="match status" value="1"/>
</dbReference>
<dbReference type="Pfam" id="PF06013">
    <property type="entry name" value="WXG100"/>
    <property type="match status" value="1"/>
</dbReference>
<evidence type="ECO:0000313" key="2">
    <source>
        <dbReference type="EMBL" id="WEG08336.1"/>
    </source>
</evidence>
<comment type="similarity">
    <text evidence="1">Belongs to the WXG100 family.</text>
</comment>
<sequence length="95" mass="10492">MSDRITIDFTQVADAADQLSSAASRIDGILTTLDQKLDGLETEWTGAAFESYRRMRQDWCTHMAALQARLASYAKVLETSGSAMHKTESTLAKSF</sequence>
<name>A0ABY8BVX3_9MICO</name>
<dbReference type="InterPro" id="IPR036689">
    <property type="entry name" value="ESAT-6-like_sf"/>
</dbReference>
<accession>A0ABY8BVX3</accession>
<reference evidence="2 3" key="1">
    <citation type="submission" date="2023-03" db="EMBL/GenBank/DDBJ databases">
        <title>Genome sequence of Microbacterium sp. KACC 23027.</title>
        <authorList>
            <person name="Kim S."/>
            <person name="Heo J."/>
            <person name="Kwon S.-W."/>
        </authorList>
    </citation>
    <scope>NUCLEOTIDE SEQUENCE [LARGE SCALE GENOMIC DNA]</scope>
    <source>
        <strain evidence="2 3">KACC 23027</strain>
    </source>
</reference>
<gene>
    <name evidence="2" type="ORF">PU630_13990</name>
</gene>
<organism evidence="2 3">
    <name type="scientific">Microbacterium horticulturae</name>
    <dbReference type="NCBI Taxonomy" id="3028316"/>
    <lineage>
        <taxon>Bacteria</taxon>
        <taxon>Bacillati</taxon>
        <taxon>Actinomycetota</taxon>
        <taxon>Actinomycetes</taxon>
        <taxon>Micrococcales</taxon>
        <taxon>Microbacteriaceae</taxon>
        <taxon>Microbacterium</taxon>
    </lineage>
</organism>
<dbReference type="InterPro" id="IPR010310">
    <property type="entry name" value="T7SS_ESAT-6-like"/>
</dbReference>
<dbReference type="SUPFAM" id="SSF140453">
    <property type="entry name" value="EsxAB dimer-like"/>
    <property type="match status" value="1"/>
</dbReference>
<dbReference type="Proteomes" id="UP001214553">
    <property type="component" value="Chromosome"/>
</dbReference>